<dbReference type="PANTHER" id="PTHR43135:SF3">
    <property type="entry name" value="ALPHA-D-RIBOSE 1-METHYLPHOSPHONATE 5-TRIPHOSPHATE DIPHOSPHATASE"/>
    <property type="match status" value="1"/>
</dbReference>
<feature type="chain" id="PRO_5045596675" evidence="1">
    <location>
        <begin position="23"/>
        <end position="424"/>
    </location>
</feature>
<accession>A0ABR7MBX5</accession>
<evidence type="ECO:0000313" key="3">
    <source>
        <dbReference type="EMBL" id="MBC6492126.1"/>
    </source>
</evidence>
<dbReference type="InterPro" id="IPR006680">
    <property type="entry name" value="Amidohydro-rel"/>
</dbReference>
<name>A0ABR7MBX5_9BACT</name>
<evidence type="ECO:0000313" key="4">
    <source>
        <dbReference type="Proteomes" id="UP000765802"/>
    </source>
</evidence>
<dbReference type="EMBL" id="MBUA01000027">
    <property type="protein sequence ID" value="MBC6492126.1"/>
    <property type="molecule type" value="Genomic_DNA"/>
</dbReference>
<dbReference type="CDD" id="cd01299">
    <property type="entry name" value="Met_dep_hydrolase_A"/>
    <property type="match status" value="1"/>
</dbReference>
<dbReference type="Gene3D" id="2.30.40.10">
    <property type="entry name" value="Urease, subunit C, domain 1"/>
    <property type="match status" value="1"/>
</dbReference>
<dbReference type="PANTHER" id="PTHR43135">
    <property type="entry name" value="ALPHA-D-RIBOSE 1-METHYLPHOSPHONATE 5-TRIPHOSPHATE DIPHOSPHATASE"/>
    <property type="match status" value="1"/>
</dbReference>
<evidence type="ECO:0000256" key="1">
    <source>
        <dbReference type="SAM" id="SignalP"/>
    </source>
</evidence>
<organism evidence="3 4">
    <name type="scientific">Flavihumibacter stibioxidans</name>
    <dbReference type="NCBI Taxonomy" id="1834163"/>
    <lineage>
        <taxon>Bacteria</taxon>
        <taxon>Pseudomonadati</taxon>
        <taxon>Bacteroidota</taxon>
        <taxon>Chitinophagia</taxon>
        <taxon>Chitinophagales</taxon>
        <taxon>Chitinophagaceae</taxon>
        <taxon>Flavihumibacter</taxon>
    </lineage>
</organism>
<gene>
    <name evidence="3" type="ORF">BC349_13780</name>
</gene>
<comment type="caution">
    <text evidence="3">The sequence shown here is derived from an EMBL/GenBank/DDBJ whole genome shotgun (WGS) entry which is preliminary data.</text>
</comment>
<feature type="domain" description="Amidohydrolase-related" evidence="2">
    <location>
        <begin position="78"/>
        <end position="419"/>
    </location>
</feature>
<feature type="signal peptide" evidence="1">
    <location>
        <begin position="1"/>
        <end position="22"/>
    </location>
</feature>
<dbReference type="InterPro" id="IPR032466">
    <property type="entry name" value="Metal_Hydrolase"/>
</dbReference>
<proteinExistence type="predicted"/>
<dbReference type="SUPFAM" id="SSF51338">
    <property type="entry name" value="Composite domain of metallo-dependent hydrolases"/>
    <property type="match status" value="1"/>
</dbReference>
<dbReference type="Pfam" id="PF01979">
    <property type="entry name" value="Amidohydro_1"/>
    <property type="match status" value="1"/>
</dbReference>
<keyword evidence="4" id="KW-1185">Reference proteome</keyword>
<dbReference type="InterPro" id="IPR011059">
    <property type="entry name" value="Metal-dep_hydrolase_composite"/>
</dbReference>
<evidence type="ECO:0000259" key="2">
    <source>
        <dbReference type="Pfam" id="PF01979"/>
    </source>
</evidence>
<dbReference type="InterPro" id="IPR057744">
    <property type="entry name" value="OTAase-like"/>
</dbReference>
<keyword evidence="1" id="KW-0732">Signal</keyword>
<protein>
    <submittedName>
        <fullName evidence="3">Amidohydrolase</fullName>
    </submittedName>
</protein>
<dbReference type="InterPro" id="IPR051781">
    <property type="entry name" value="Metallo-dep_Hydrolase"/>
</dbReference>
<sequence>MKYMRKLLPTLLTLVASLTLTAQSGQLYYITAERVFDGEQMHTGWAVLVKEDQILAAGPAAGIQVPAGAIRVDKPNSTLLPGLIEGHAHLLLYPYNIKSWDDQVTKETDAYRTIRATTHAWKTLQAGFTTVRDLGSEGAGYADVALKKAVDDGVIPGPRLLVAGRAIVATGSYGPKGFDSDSKIMLGAEEADGNEVIRVTRDQMGQGADIIKIYADYRYGPKGETRETFSLEEIQLMARTAGSGGRPLVAHASSVTGMQRAILGGAETIEHGDALDEETALLMKKHKVVFYPTLAAGESISRYRGWQKGKTPEPARITEKKKNFRIAMASGVTIGMGGDVGVYAHGDNALEMELMVEYGMKPIDVLKAATSVNARAFHLEGLTGSIRPGLKADLILVTGDPSHNISDCRKVKWVMKDGVVYRND</sequence>
<dbReference type="Gene3D" id="3.20.20.140">
    <property type="entry name" value="Metal-dependent hydrolases"/>
    <property type="match status" value="1"/>
</dbReference>
<dbReference type="Proteomes" id="UP000765802">
    <property type="component" value="Unassembled WGS sequence"/>
</dbReference>
<dbReference type="SUPFAM" id="SSF51556">
    <property type="entry name" value="Metallo-dependent hydrolases"/>
    <property type="match status" value="1"/>
</dbReference>
<reference evidence="3 4" key="1">
    <citation type="submission" date="2016-07" db="EMBL/GenBank/DDBJ databases">
        <title>Genome analysis of Flavihumibacter stibioxidans YS-17.</title>
        <authorList>
            <person name="Shi K."/>
            <person name="Han Y."/>
            <person name="Wang G."/>
        </authorList>
    </citation>
    <scope>NUCLEOTIDE SEQUENCE [LARGE SCALE GENOMIC DNA]</scope>
    <source>
        <strain evidence="3 4">YS-17</strain>
    </source>
</reference>